<dbReference type="Pfam" id="PF08533">
    <property type="entry name" value="Glyco_hydro_42C"/>
    <property type="match status" value="1"/>
</dbReference>
<evidence type="ECO:0000256" key="7">
    <source>
        <dbReference type="ARBA" id="ARBA00023295"/>
    </source>
</evidence>
<keyword evidence="6 11" id="KW-0862">Zinc</keyword>
<dbReference type="OrthoDB" id="9800974at2"/>
<dbReference type="EMBL" id="CP040077">
    <property type="protein sequence ID" value="QCP49649.1"/>
    <property type="molecule type" value="Genomic_DNA"/>
</dbReference>
<evidence type="ECO:0000256" key="9">
    <source>
        <dbReference type="PIRSR" id="PIRSR001084-1"/>
    </source>
</evidence>
<evidence type="ECO:0000256" key="4">
    <source>
        <dbReference type="ARBA" id="ARBA00022723"/>
    </source>
</evidence>
<keyword evidence="5 8" id="KW-0378">Hydrolase</keyword>
<dbReference type="Pfam" id="PF02449">
    <property type="entry name" value="Glyco_hydro_42"/>
    <property type="match status" value="1"/>
</dbReference>
<feature type="binding site" evidence="11">
    <location>
        <position position="150"/>
    </location>
    <ligand>
        <name>Zn(2+)</name>
        <dbReference type="ChEBI" id="CHEBI:29105"/>
    </ligand>
</feature>
<feature type="binding site" evidence="10">
    <location>
        <position position="141"/>
    </location>
    <ligand>
        <name>substrate</name>
    </ligand>
</feature>
<organism evidence="15 16">
    <name type="scientific">Trinickia violacea</name>
    <dbReference type="NCBI Taxonomy" id="2571746"/>
    <lineage>
        <taxon>Bacteria</taxon>
        <taxon>Pseudomonadati</taxon>
        <taxon>Pseudomonadota</taxon>
        <taxon>Betaproteobacteria</taxon>
        <taxon>Burkholderiales</taxon>
        <taxon>Burkholderiaceae</taxon>
        <taxon>Trinickia</taxon>
    </lineage>
</organism>
<dbReference type="Gene3D" id="3.40.50.880">
    <property type="match status" value="1"/>
</dbReference>
<evidence type="ECO:0000256" key="2">
    <source>
        <dbReference type="ARBA" id="ARBA00005940"/>
    </source>
</evidence>
<feature type="active site" description="Proton donor" evidence="9">
    <location>
        <position position="142"/>
    </location>
</feature>
<comment type="catalytic activity">
    <reaction evidence="1 8">
        <text>Hydrolysis of terminal non-reducing beta-D-galactose residues in beta-D-galactosides.</text>
        <dbReference type="EC" id="3.2.1.23"/>
    </reaction>
</comment>
<dbReference type="RefSeq" id="WP_137332474.1">
    <property type="nucleotide sequence ID" value="NZ_CP040077.1"/>
</dbReference>
<evidence type="ECO:0000256" key="3">
    <source>
        <dbReference type="ARBA" id="ARBA00012756"/>
    </source>
</evidence>
<evidence type="ECO:0000256" key="6">
    <source>
        <dbReference type="ARBA" id="ARBA00022833"/>
    </source>
</evidence>
<feature type="binding site" evidence="11">
    <location>
        <position position="148"/>
    </location>
    <ligand>
        <name>Zn(2+)</name>
        <dbReference type="ChEBI" id="CHEBI:29105"/>
    </ligand>
</feature>
<feature type="binding site" evidence="10">
    <location>
        <position position="308"/>
    </location>
    <ligand>
        <name>substrate</name>
    </ligand>
</feature>
<dbReference type="Gene3D" id="3.20.20.80">
    <property type="entry name" value="Glycosidases"/>
    <property type="match status" value="1"/>
</dbReference>
<dbReference type="AlphaFoldDB" id="A0A4P8IUV4"/>
<keyword evidence="4 11" id="KW-0479">Metal-binding</keyword>
<protein>
    <recommendedName>
        <fullName evidence="3 8">Beta-galactosidase</fullName>
        <shortName evidence="8">Beta-gal</shortName>
        <ecNumber evidence="3 8">3.2.1.23</ecNumber>
    </recommendedName>
</protein>
<feature type="domain" description="Beta-galactosidase C-terminal" evidence="14">
    <location>
        <begin position="601"/>
        <end position="657"/>
    </location>
</feature>
<evidence type="ECO:0000256" key="8">
    <source>
        <dbReference type="PIRNR" id="PIRNR001084"/>
    </source>
</evidence>
<name>A0A4P8IUV4_9BURK</name>
<dbReference type="PANTHER" id="PTHR36447:SF2">
    <property type="entry name" value="BETA-GALACTOSIDASE YESZ"/>
    <property type="match status" value="1"/>
</dbReference>
<dbReference type="SUPFAM" id="SSF51445">
    <property type="entry name" value="(Trans)glycosidases"/>
    <property type="match status" value="1"/>
</dbReference>
<keyword evidence="16" id="KW-1185">Reference proteome</keyword>
<dbReference type="EC" id="3.2.1.23" evidence="3 8"/>
<accession>A0A4P8IUV4</accession>
<feature type="binding site" evidence="11">
    <location>
        <position position="107"/>
    </location>
    <ligand>
        <name>Zn(2+)</name>
        <dbReference type="ChEBI" id="CHEBI:29105"/>
    </ligand>
</feature>
<dbReference type="GO" id="GO:0006012">
    <property type="term" value="P:galactose metabolic process"/>
    <property type="evidence" value="ECO:0007669"/>
    <property type="project" value="InterPro"/>
</dbReference>
<dbReference type="InterPro" id="IPR017853">
    <property type="entry name" value="GH"/>
</dbReference>
<dbReference type="Pfam" id="PF08532">
    <property type="entry name" value="Glyco_hydro_42M"/>
    <property type="match status" value="1"/>
</dbReference>
<gene>
    <name evidence="15" type="ORF">FAZ95_10980</name>
</gene>
<dbReference type="SUPFAM" id="SSF52317">
    <property type="entry name" value="Class I glutamine amidotransferase-like"/>
    <property type="match status" value="1"/>
</dbReference>
<evidence type="ECO:0000313" key="15">
    <source>
        <dbReference type="EMBL" id="QCP49649.1"/>
    </source>
</evidence>
<dbReference type="PIRSF" id="PIRSF001084">
    <property type="entry name" value="B-galactosidase"/>
    <property type="match status" value="1"/>
</dbReference>
<feature type="domain" description="Beta-galactosidase trimerisation" evidence="13">
    <location>
        <begin position="390"/>
        <end position="592"/>
    </location>
</feature>
<evidence type="ECO:0000259" key="12">
    <source>
        <dbReference type="Pfam" id="PF02449"/>
    </source>
</evidence>
<dbReference type="PANTHER" id="PTHR36447">
    <property type="entry name" value="BETA-GALACTOSIDASE GANA"/>
    <property type="match status" value="1"/>
</dbReference>
<dbReference type="GO" id="GO:0046872">
    <property type="term" value="F:metal ion binding"/>
    <property type="evidence" value="ECO:0007669"/>
    <property type="project" value="UniProtKB-KW"/>
</dbReference>
<feature type="binding site" evidence="11">
    <location>
        <position position="153"/>
    </location>
    <ligand>
        <name>Zn(2+)</name>
        <dbReference type="ChEBI" id="CHEBI:29105"/>
    </ligand>
</feature>
<feature type="binding site" evidence="10">
    <location>
        <position position="103"/>
    </location>
    <ligand>
        <name>substrate</name>
    </ligand>
</feature>
<sequence>MKVGVDYYPEHWDPAMWEQDAQRMQAAGIGIARLAEFAWSRLEPREGEYDFGWLDTAIATLARHGIDIVLGTPTATPPNWLVEKHPDVLPVDSKRQPVYPGVRCHRCYNSPSLRQYSERIIARLTKHYGSHPAVIGWQTDNELAANDCHCEHCTRGFRAWLQKKYGSLENLNREWGTVVWSGEYSSWTQVTTPLGGSPHLNPSFLLDFQRFSSDSVADFNRFQAVLIRANSPGKFVTHNLWGYPVTTDYYDLFDSMDFASVDYYPSTDLANDAKSKVYHGALTHDLTRGLKRKNYWVMEQLSGTPGCWHPMSRTPFPGMIRAHAWQSVSRGADVVVHFRWRTARIGAEQFWHGLLDHHGEPGRRFAEFEQFSRETQKLAPLLEGTTLKNDVAMLFSHEQLNALRIQPQSDGFDYLGNFKQMHAAFVRLGIGTDVINWTEAIDGYKLVVAPSLYLLDDAVAGKLRRYVESGGTLVLTARTGVKNMNNVCWPGRLPNLVGDVTGVQVDEYDPVGRDTQHVVLYGDQQFDCEQWCDILEPLSAETIGTYASEYFSGRAAVTRNRFGKGVSYYLGTVLDNDAYRAFFRRVAEETSIDFVPDLPEGVELSVRSGNGKRLLFVLNLTKESKRTSLHVRGLASALTGGRCDGVIELAPGGVEIFVDEEAHRFQF</sequence>
<dbReference type="InterPro" id="IPR013529">
    <property type="entry name" value="Glyco_hydro_42_N"/>
</dbReference>
<evidence type="ECO:0000259" key="14">
    <source>
        <dbReference type="Pfam" id="PF08533"/>
    </source>
</evidence>
<keyword evidence="7 8" id="KW-0326">Glycosidase</keyword>
<reference evidence="15 16" key="1">
    <citation type="submission" date="2019-05" db="EMBL/GenBank/DDBJ databases">
        <title>Burkholderia sp. DHOD12, isolated from subtropical forest soil.</title>
        <authorList>
            <person name="Gao Z.-H."/>
            <person name="Qiu L.-H."/>
        </authorList>
    </citation>
    <scope>NUCLEOTIDE SEQUENCE [LARGE SCALE GENOMIC DNA]</scope>
    <source>
        <strain evidence="15 16">DHOD12</strain>
    </source>
</reference>
<evidence type="ECO:0000256" key="10">
    <source>
        <dbReference type="PIRSR" id="PIRSR001084-2"/>
    </source>
</evidence>
<evidence type="ECO:0000259" key="13">
    <source>
        <dbReference type="Pfam" id="PF08532"/>
    </source>
</evidence>
<dbReference type="InterPro" id="IPR013738">
    <property type="entry name" value="Beta_galactosidase_Trimer"/>
</dbReference>
<dbReference type="InterPro" id="IPR029062">
    <property type="entry name" value="Class_I_gatase-like"/>
</dbReference>
<feature type="domain" description="Glycoside hydrolase family 42 N-terminal" evidence="12">
    <location>
        <begin position="6"/>
        <end position="377"/>
    </location>
</feature>
<dbReference type="InterPro" id="IPR013739">
    <property type="entry name" value="Beta_galactosidase_C"/>
</dbReference>
<dbReference type="InterPro" id="IPR013780">
    <property type="entry name" value="Glyco_hydro_b"/>
</dbReference>
<evidence type="ECO:0000313" key="16">
    <source>
        <dbReference type="Proteomes" id="UP000298656"/>
    </source>
</evidence>
<comment type="similarity">
    <text evidence="2 8">Belongs to the glycosyl hydrolase 42 family.</text>
</comment>
<dbReference type="InterPro" id="IPR003476">
    <property type="entry name" value="Glyco_hydro_42"/>
</dbReference>
<dbReference type="Gene3D" id="2.60.40.1180">
    <property type="entry name" value="Golgi alpha-mannosidase II"/>
    <property type="match status" value="1"/>
</dbReference>
<dbReference type="CDD" id="cd03143">
    <property type="entry name" value="A4_beta-galactosidase_middle_domain"/>
    <property type="match status" value="1"/>
</dbReference>
<dbReference type="Proteomes" id="UP000298656">
    <property type="component" value="Chromosome 1"/>
</dbReference>
<dbReference type="GO" id="GO:0004565">
    <property type="term" value="F:beta-galactosidase activity"/>
    <property type="evidence" value="ECO:0007669"/>
    <property type="project" value="UniProtKB-EC"/>
</dbReference>
<dbReference type="GO" id="GO:0009341">
    <property type="term" value="C:beta-galactosidase complex"/>
    <property type="evidence" value="ECO:0007669"/>
    <property type="project" value="InterPro"/>
</dbReference>
<evidence type="ECO:0000256" key="11">
    <source>
        <dbReference type="PIRSR" id="PIRSR001084-3"/>
    </source>
</evidence>
<evidence type="ECO:0000256" key="1">
    <source>
        <dbReference type="ARBA" id="ARBA00001412"/>
    </source>
</evidence>
<feature type="active site" description="Nucleophile" evidence="9">
    <location>
        <position position="299"/>
    </location>
</feature>
<dbReference type="KEGG" id="tvl:FAZ95_10980"/>
<evidence type="ECO:0000256" key="5">
    <source>
        <dbReference type="ARBA" id="ARBA00022801"/>
    </source>
</evidence>
<proteinExistence type="inferred from homology"/>